<dbReference type="AlphaFoldDB" id="A0A0A9H1R7"/>
<dbReference type="EMBL" id="GBRH01169110">
    <property type="protein sequence ID" value="JAE28786.1"/>
    <property type="molecule type" value="Transcribed_RNA"/>
</dbReference>
<proteinExistence type="predicted"/>
<reference evidence="2" key="2">
    <citation type="journal article" date="2015" name="Data Brief">
        <title>Shoot transcriptome of the giant reed, Arundo donax.</title>
        <authorList>
            <person name="Barrero R.A."/>
            <person name="Guerrero F.D."/>
            <person name="Moolhuijzen P."/>
            <person name="Goolsby J.A."/>
            <person name="Tidwell J."/>
            <person name="Bellgard S.E."/>
            <person name="Bellgard M.I."/>
        </authorList>
    </citation>
    <scope>NUCLEOTIDE SEQUENCE</scope>
    <source>
        <tissue evidence="2">Shoot tissue taken approximately 20 cm above the soil surface</tissue>
    </source>
</reference>
<accession>A0A0A9H1R7</accession>
<protein>
    <submittedName>
        <fullName evidence="2">Uncharacterized protein</fullName>
    </submittedName>
</protein>
<evidence type="ECO:0000313" key="2">
    <source>
        <dbReference type="EMBL" id="JAE28786.1"/>
    </source>
</evidence>
<reference evidence="2" key="1">
    <citation type="submission" date="2014-09" db="EMBL/GenBank/DDBJ databases">
        <authorList>
            <person name="Magalhaes I.L.F."/>
            <person name="Oliveira U."/>
            <person name="Santos F.R."/>
            <person name="Vidigal T.H.D.A."/>
            <person name="Brescovit A.D."/>
            <person name="Santos A.J."/>
        </authorList>
    </citation>
    <scope>NUCLEOTIDE SEQUENCE</scope>
    <source>
        <tissue evidence="2">Shoot tissue taken approximately 20 cm above the soil surface</tissue>
    </source>
</reference>
<sequence>MKTDHSARRSIARRSESHPPPNTNPTQAICAAKLVHQGKRTFTRWKERCGSSVFSDGGRRSIIGQI</sequence>
<feature type="compositionally biased region" description="Basic and acidic residues" evidence="1">
    <location>
        <begin position="1"/>
        <end position="17"/>
    </location>
</feature>
<organism evidence="2">
    <name type="scientific">Arundo donax</name>
    <name type="common">Giant reed</name>
    <name type="synonym">Donax arundinaceus</name>
    <dbReference type="NCBI Taxonomy" id="35708"/>
    <lineage>
        <taxon>Eukaryota</taxon>
        <taxon>Viridiplantae</taxon>
        <taxon>Streptophyta</taxon>
        <taxon>Embryophyta</taxon>
        <taxon>Tracheophyta</taxon>
        <taxon>Spermatophyta</taxon>
        <taxon>Magnoliopsida</taxon>
        <taxon>Liliopsida</taxon>
        <taxon>Poales</taxon>
        <taxon>Poaceae</taxon>
        <taxon>PACMAD clade</taxon>
        <taxon>Arundinoideae</taxon>
        <taxon>Arundineae</taxon>
        <taxon>Arundo</taxon>
    </lineage>
</organism>
<feature type="region of interest" description="Disordered" evidence="1">
    <location>
        <begin position="1"/>
        <end position="26"/>
    </location>
</feature>
<name>A0A0A9H1R7_ARUDO</name>
<evidence type="ECO:0000256" key="1">
    <source>
        <dbReference type="SAM" id="MobiDB-lite"/>
    </source>
</evidence>